<protein>
    <submittedName>
        <fullName evidence="1">Uncharacterized protein</fullName>
    </submittedName>
</protein>
<proteinExistence type="predicted"/>
<reference evidence="1 2" key="1">
    <citation type="journal article" date="2019" name="Int. J. Syst. Evol. Microbiol.">
        <title>The Global Catalogue of Microorganisms (GCM) 10K type strain sequencing project: providing services to taxonomists for standard genome sequencing and annotation.</title>
        <authorList>
            <consortium name="The Broad Institute Genomics Platform"/>
            <consortium name="The Broad Institute Genome Sequencing Center for Infectious Disease"/>
            <person name="Wu L."/>
            <person name="Ma J."/>
        </authorList>
    </citation>
    <scope>NUCLEOTIDE SEQUENCE [LARGE SCALE GENOMIC DNA]</scope>
    <source>
        <strain evidence="1 2">JCM 14306</strain>
    </source>
</reference>
<evidence type="ECO:0000313" key="1">
    <source>
        <dbReference type="EMBL" id="GAA1659949.1"/>
    </source>
</evidence>
<sequence>MSSEVERTVERAGDDPVAVRTGWAMNRWRGPGNALAERSLHASDGRQRLVLRHLIFPPQPDRPAGDQLEFVAELTRLLAAER</sequence>
<evidence type="ECO:0000313" key="2">
    <source>
        <dbReference type="Proteomes" id="UP001501319"/>
    </source>
</evidence>
<name>A0ABN2FUJ7_9ACTN</name>
<keyword evidence="2" id="KW-1185">Reference proteome</keyword>
<accession>A0ABN2FUJ7</accession>
<comment type="caution">
    <text evidence="1">The sequence shown here is derived from an EMBL/GenBank/DDBJ whole genome shotgun (WGS) entry which is preliminary data.</text>
</comment>
<organism evidence="1 2">
    <name type="scientific">Kribbella alba</name>
    <dbReference type="NCBI Taxonomy" id="190197"/>
    <lineage>
        <taxon>Bacteria</taxon>
        <taxon>Bacillati</taxon>
        <taxon>Actinomycetota</taxon>
        <taxon>Actinomycetes</taxon>
        <taxon>Propionibacteriales</taxon>
        <taxon>Kribbellaceae</taxon>
        <taxon>Kribbella</taxon>
    </lineage>
</organism>
<gene>
    <name evidence="1" type="ORF">GCM10009744_61830</name>
</gene>
<dbReference type="EMBL" id="BAAANE010000014">
    <property type="protein sequence ID" value="GAA1659949.1"/>
    <property type="molecule type" value="Genomic_DNA"/>
</dbReference>
<dbReference type="Proteomes" id="UP001501319">
    <property type="component" value="Unassembled WGS sequence"/>
</dbReference>